<evidence type="ECO:0000259" key="2">
    <source>
        <dbReference type="PROSITE" id="PS50172"/>
    </source>
</evidence>
<feature type="region of interest" description="Disordered" evidence="1">
    <location>
        <begin position="384"/>
        <end position="403"/>
    </location>
</feature>
<dbReference type="PROSITE" id="PS50172">
    <property type="entry name" value="BRCT"/>
    <property type="match status" value="1"/>
</dbReference>
<dbReference type="SMART" id="SM00292">
    <property type="entry name" value="BRCT"/>
    <property type="match status" value="1"/>
</dbReference>
<dbReference type="HOGENOM" id="CLU_048901_0_0_1"/>
<protein>
    <recommendedName>
        <fullName evidence="2">BRCT domain-containing protein</fullName>
    </recommendedName>
</protein>
<dbReference type="AlphaFoldDB" id="M2URR7"/>
<dbReference type="Pfam" id="PF00533">
    <property type="entry name" value="BRCT"/>
    <property type="match status" value="1"/>
</dbReference>
<dbReference type="InterPro" id="IPR036420">
    <property type="entry name" value="BRCT_dom_sf"/>
</dbReference>
<feature type="compositionally biased region" description="Low complexity" evidence="1">
    <location>
        <begin position="137"/>
        <end position="148"/>
    </location>
</feature>
<dbReference type="SUPFAM" id="SSF52113">
    <property type="entry name" value="BRCT domain"/>
    <property type="match status" value="1"/>
</dbReference>
<feature type="region of interest" description="Disordered" evidence="1">
    <location>
        <begin position="129"/>
        <end position="154"/>
    </location>
</feature>
<organism evidence="3 4">
    <name type="scientific">Cochliobolus heterostrophus (strain C5 / ATCC 48332 / race O)</name>
    <name type="common">Southern corn leaf blight fungus</name>
    <name type="synonym">Bipolaris maydis</name>
    <dbReference type="NCBI Taxonomy" id="701091"/>
    <lineage>
        <taxon>Eukaryota</taxon>
        <taxon>Fungi</taxon>
        <taxon>Dikarya</taxon>
        <taxon>Ascomycota</taxon>
        <taxon>Pezizomycotina</taxon>
        <taxon>Dothideomycetes</taxon>
        <taxon>Pleosporomycetidae</taxon>
        <taxon>Pleosporales</taxon>
        <taxon>Pleosporineae</taxon>
        <taxon>Pleosporaceae</taxon>
        <taxon>Bipolaris</taxon>
    </lineage>
</organism>
<evidence type="ECO:0000313" key="4">
    <source>
        <dbReference type="Proteomes" id="UP000016936"/>
    </source>
</evidence>
<proteinExistence type="predicted"/>
<dbReference type="InterPro" id="IPR001357">
    <property type="entry name" value="BRCT_dom"/>
</dbReference>
<name>M2URR7_COCH5</name>
<dbReference type="Gene3D" id="3.40.50.10190">
    <property type="entry name" value="BRCT domain"/>
    <property type="match status" value="1"/>
</dbReference>
<dbReference type="Proteomes" id="UP000016936">
    <property type="component" value="Unassembled WGS sequence"/>
</dbReference>
<reference evidence="3 4" key="1">
    <citation type="journal article" date="2012" name="PLoS Pathog.">
        <title>Diverse lifestyles and strategies of plant pathogenesis encoded in the genomes of eighteen Dothideomycetes fungi.</title>
        <authorList>
            <person name="Ohm R.A."/>
            <person name="Feau N."/>
            <person name="Henrissat B."/>
            <person name="Schoch C.L."/>
            <person name="Horwitz B.A."/>
            <person name="Barry K.W."/>
            <person name="Condon B.J."/>
            <person name="Copeland A.C."/>
            <person name="Dhillon B."/>
            <person name="Glaser F."/>
            <person name="Hesse C.N."/>
            <person name="Kosti I."/>
            <person name="LaButti K."/>
            <person name="Lindquist E.A."/>
            <person name="Lucas S."/>
            <person name="Salamov A.A."/>
            <person name="Bradshaw R.E."/>
            <person name="Ciuffetti L."/>
            <person name="Hamelin R.C."/>
            <person name="Kema G.H.J."/>
            <person name="Lawrence C."/>
            <person name="Scott J.A."/>
            <person name="Spatafora J.W."/>
            <person name="Turgeon B.G."/>
            <person name="de Wit P.J.G.M."/>
            <person name="Zhong S."/>
            <person name="Goodwin S.B."/>
            <person name="Grigoriev I.V."/>
        </authorList>
    </citation>
    <scope>NUCLEOTIDE SEQUENCE [LARGE SCALE GENOMIC DNA]</scope>
    <source>
        <strain evidence="4">C5 / ATCC 48332 / race O</strain>
    </source>
</reference>
<dbReference type="EMBL" id="KB445578">
    <property type="protein sequence ID" value="EMD90603.1"/>
    <property type="molecule type" value="Genomic_DNA"/>
</dbReference>
<accession>M2URR7</accession>
<reference evidence="4" key="2">
    <citation type="journal article" date="2013" name="PLoS Genet.">
        <title>Comparative genome structure, secondary metabolite, and effector coding capacity across Cochliobolus pathogens.</title>
        <authorList>
            <person name="Condon B.J."/>
            <person name="Leng Y."/>
            <person name="Wu D."/>
            <person name="Bushley K.E."/>
            <person name="Ohm R.A."/>
            <person name="Otillar R."/>
            <person name="Martin J."/>
            <person name="Schackwitz W."/>
            <person name="Grimwood J."/>
            <person name="MohdZainudin N."/>
            <person name="Xue C."/>
            <person name="Wang R."/>
            <person name="Manning V.A."/>
            <person name="Dhillon B."/>
            <person name="Tu Z.J."/>
            <person name="Steffenson B.J."/>
            <person name="Salamov A."/>
            <person name="Sun H."/>
            <person name="Lowry S."/>
            <person name="LaButti K."/>
            <person name="Han J."/>
            <person name="Copeland A."/>
            <person name="Lindquist E."/>
            <person name="Barry K."/>
            <person name="Schmutz J."/>
            <person name="Baker S.E."/>
            <person name="Ciuffetti L.M."/>
            <person name="Grigoriev I.V."/>
            <person name="Zhong S."/>
            <person name="Turgeon B.G."/>
        </authorList>
    </citation>
    <scope>NUCLEOTIDE SEQUENCE [LARGE SCALE GENOMIC DNA]</scope>
    <source>
        <strain evidence="4">C5 / ATCC 48332 / race O</strain>
    </source>
</reference>
<feature type="domain" description="BRCT" evidence="2">
    <location>
        <begin position="1"/>
        <end position="93"/>
    </location>
</feature>
<keyword evidence="4" id="KW-1185">Reference proteome</keyword>
<dbReference type="CDD" id="cd00027">
    <property type="entry name" value="BRCT"/>
    <property type="match status" value="1"/>
</dbReference>
<feature type="compositionally biased region" description="Low complexity" evidence="1">
    <location>
        <begin position="225"/>
        <end position="238"/>
    </location>
</feature>
<evidence type="ECO:0000313" key="3">
    <source>
        <dbReference type="EMBL" id="EMD90603.1"/>
    </source>
</evidence>
<dbReference type="OrthoDB" id="342264at2759"/>
<gene>
    <name evidence="3" type="ORF">COCHEDRAFT_1157605</name>
</gene>
<dbReference type="eggNOG" id="ENOG502QQZ5">
    <property type="taxonomic scope" value="Eukaryota"/>
</dbReference>
<feature type="compositionally biased region" description="Basic and acidic residues" evidence="1">
    <location>
        <begin position="384"/>
        <end position="395"/>
    </location>
</feature>
<dbReference type="OMA" id="YDWFDDS"/>
<sequence>MGILKNLIIATTGTHVYTSKQIQGWIERNDGHYSPTIHEGVTHLLASEEAYKSKQRTEAVRQALSLGIQILSYDWLDDSLHARKKLPVKSYERGALSKKRHLAKQLKRLGAEADGKKFREGCEEIRKLTGSVPPKLSTTPTPTTPSSTLDDSRTQAKSHWKAEYHYYQDTTGFDYKITLVQNDVSNNITAKYYIGLLESHTKPHTYWGLAQYQPVKTNPTPPLPTTTTTTNATSCTSAHKNPYKTHTEAEKLRLLALISPPPAHPSTSHVTPLCPRNSPFALAWRSFRHAFHDLTLIPWGSRFDAHAPLLQKRSAAQLDVEPYQYVRPRLGMPVGVFPQAGGVFASEGEYVRGTVGIPLVEGGLDEMGAFGAVVLGERRRVEEERRRREGEVQEGKKRKRGARLGDGVDGRGFVAPEFVHLLKGVGVRK</sequence>
<evidence type="ECO:0000256" key="1">
    <source>
        <dbReference type="SAM" id="MobiDB-lite"/>
    </source>
</evidence>
<feature type="region of interest" description="Disordered" evidence="1">
    <location>
        <begin position="224"/>
        <end position="243"/>
    </location>
</feature>
<dbReference type="STRING" id="701091.M2URR7"/>